<keyword evidence="4" id="KW-1185">Reference proteome</keyword>
<feature type="region of interest" description="Disordered" evidence="1">
    <location>
        <begin position="605"/>
        <end position="657"/>
    </location>
</feature>
<evidence type="ECO:0000256" key="1">
    <source>
        <dbReference type="SAM" id="MobiDB-lite"/>
    </source>
</evidence>
<dbReference type="InterPro" id="IPR029058">
    <property type="entry name" value="AB_hydrolase_fold"/>
</dbReference>
<dbReference type="EMBL" id="JAHCVI010000001">
    <property type="protein sequence ID" value="KAG7294433.1"/>
    <property type="molecule type" value="Genomic_DNA"/>
</dbReference>
<feature type="region of interest" description="Disordered" evidence="1">
    <location>
        <begin position="483"/>
        <end position="503"/>
    </location>
</feature>
<dbReference type="SUPFAM" id="SSF53474">
    <property type="entry name" value="alpha/beta-Hydrolases"/>
    <property type="match status" value="1"/>
</dbReference>
<feature type="compositionally biased region" description="Polar residues" evidence="1">
    <location>
        <begin position="648"/>
        <end position="657"/>
    </location>
</feature>
<reference evidence="3" key="1">
    <citation type="submission" date="2023-02" db="EMBL/GenBank/DDBJ databases">
        <authorList>
            <person name="Palmer J.M."/>
        </authorList>
    </citation>
    <scope>NUCLEOTIDE SEQUENCE</scope>
    <source>
        <strain evidence="3">FW57</strain>
    </source>
</reference>
<sequence>MAYFFDGDRRQGGFVDTSLKPAPKRIIICCDGTWQSSVTNTVNVPSNVTRLARYLTKIGRDDERKEWQQLVYYDAGIGTGVSDLEAKRQGGTGSGFVGNVIEAYNFIVLNYNLGDQIFCIGFSRGAYTARAVAGLVTDIGIIRPRDMQDFPELYTIYQAHNDSHLFRKTKTWREWVEGKRLFDPKQRDVPKEWRQSPVAWEKRPHGAPPESTRWVEAIGVFDTVGSLGIPEIEGWVTGSLVKLFGRAVPVENFGFHNVALSPYIKHAYHALALDEHRKPFDATLWHFPADGVATPVQPKGSSTKLRENWEQLRDTDGATEQQLATAWGDLVVREMHEELKGHDSKLLQVWFPGVHINIGGGSDDLLKDKKGDFEQIAMITLMWMIEQLKPHLSFEINATNLAITDRFLLMRPVVEGLIKTNKKDHWLIKKINALMAKDKTPDLWNDGGLTKTKILAADALMGWASGPIIDSFEGNMTKAGSQYRTPGEYKASKDQSGKPVQLGRTHEAIHPTVAYRMQHLGADGYDPVPLRGFKRQKKRTTQKQADGRVEEVISYEWVKGDVRVPEYKIGGMLSHERTCPVSDSARAWLGRLDKECGVDSWEARQLDAPPEPAPENHGFQPAGGFQPVASSGDPFQPVPSSDPGFQPVAQSDSGFLP</sequence>
<dbReference type="PANTHER" id="PTHR33840:SF16">
    <property type="entry name" value="DUF2235 DOMAIN-CONTAINING PROTEIN"/>
    <property type="match status" value="1"/>
</dbReference>
<dbReference type="AlphaFoldDB" id="A0AAD4F6G1"/>
<dbReference type="Proteomes" id="UP001197093">
    <property type="component" value="Unassembled WGS sequence"/>
</dbReference>
<evidence type="ECO:0000259" key="2">
    <source>
        <dbReference type="Pfam" id="PF09994"/>
    </source>
</evidence>
<feature type="domain" description="T6SS Phospholipase effector Tle1-like catalytic" evidence="2">
    <location>
        <begin position="24"/>
        <end position="387"/>
    </location>
</feature>
<name>A0AAD4F6G1_9PEZI</name>
<accession>A0AAD4F6G1</accession>
<gene>
    <name evidence="3" type="ORF">NEMBOFW57_004505</name>
</gene>
<evidence type="ECO:0000313" key="3">
    <source>
        <dbReference type="EMBL" id="KAG7294433.1"/>
    </source>
</evidence>
<organism evidence="3 4">
    <name type="scientific">Staphylotrichum longicolle</name>
    <dbReference type="NCBI Taxonomy" id="669026"/>
    <lineage>
        <taxon>Eukaryota</taxon>
        <taxon>Fungi</taxon>
        <taxon>Dikarya</taxon>
        <taxon>Ascomycota</taxon>
        <taxon>Pezizomycotina</taxon>
        <taxon>Sordariomycetes</taxon>
        <taxon>Sordariomycetidae</taxon>
        <taxon>Sordariales</taxon>
        <taxon>Chaetomiaceae</taxon>
        <taxon>Staphylotrichum</taxon>
    </lineage>
</organism>
<protein>
    <recommendedName>
        <fullName evidence="2">T6SS Phospholipase effector Tle1-like catalytic domain-containing protein</fullName>
    </recommendedName>
</protein>
<dbReference type="InterPro" id="IPR018712">
    <property type="entry name" value="Tle1-like_cat"/>
</dbReference>
<dbReference type="PANTHER" id="PTHR33840">
    <property type="match status" value="1"/>
</dbReference>
<comment type="caution">
    <text evidence="3">The sequence shown here is derived from an EMBL/GenBank/DDBJ whole genome shotgun (WGS) entry which is preliminary data.</text>
</comment>
<dbReference type="Pfam" id="PF09994">
    <property type="entry name" value="T6SS_Tle1-like_cat"/>
    <property type="match status" value="1"/>
</dbReference>
<proteinExistence type="predicted"/>
<evidence type="ECO:0000313" key="4">
    <source>
        <dbReference type="Proteomes" id="UP001197093"/>
    </source>
</evidence>